<keyword evidence="3" id="KW-0813">Transport</keyword>
<dbReference type="GO" id="GO:0006099">
    <property type="term" value="P:tricarboxylic acid cycle"/>
    <property type="evidence" value="ECO:0007669"/>
    <property type="project" value="TreeGrafter"/>
</dbReference>
<evidence type="ECO:0000313" key="14">
    <source>
        <dbReference type="Proteomes" id="UP001412239"/>
    </source>
</evidence>
<accession>A0A292PW60</accession>
<keyword evidence="5 12" id="KW-0999">Mitochondrion inner membrane</keyword>
<dbReference type="GO" id="GO:0020037">
    <property type="term" value="F:heme binding"/>
    <property type="evidence" value="ECO:0007669"/>
    <property type="project" value="TreeGrafter"/>
</dbReference>
<sequence>MASLFRSSLRTSTAMAVVPKLSRPVTTTSAAAIAVKCTRMKNLGVLARAGMAKKGFHVSASRKILPAGPQVIQGTVNDAAEVPDPNATHGSYHWSFERVFPSHTHAFSSMLANTLPKLISVALVPLTVAPFAAGSINPVTDAILGATIVIHSHIGFESMVIDYIPHRRYPTLRKGALWALKGATVLVLVGLYEFETNDVGITEGLCSFRLVSFQTGPVWLGLADAKCGDDGVAIKRVWRA</sequence>
<evidence type="ECO:0000256" key="10">
    <source>
        <dbReference type="PIRSR" id="PIRSR607992-1"/>
    </source>
</evidence>
<dbReference type="Pfam" id="PF05328">
    <property type="entry name" value="CybS"/>
    <property type="match status" value="2"/>
</dbReference>
<dbReference type="InterPro" id="IPR007992">
    <property type="entry name" value="CybS"/>
</dbReference>
<dbReference type="Gene3D" id="1.20.1300.10">
    <property type="entry name" value="Fumarate reductase/succinate dehydrogenase, transmembrane subunit"/>
    <property type="match status" value="1"/>
</dbReference>
<keyword evidence="11" id="KW-0479">Metal-binding</keyword>
<dbReference type="EMBL" id="LN891036">
    <property type="protein sequence ID" value="CUS10955.1"/>
    <property type="molecule type" value="Genomic_DNA"/>
</dbReference>
<protein>
    <recommendedName>
        <fullName evidence="12">Succinate dehydrogenase [ubiquinone] cytochrome b small subunit</fullName>
    </recommendedName>
</protein>
<keyword evidence="14" id="KW-1185">Reference proteome</keyword>
<keyword evidence="9 12" id="KW-0472">Membrane</keyword>
<dbReference type="InterPro" id="IPR034804">
    <property type="entry name" value="SQR/QFR_C/D"/>
</dbReference>
<evidence type="ECO:0000256" key="5">
    <source>
        <dbReference type="ARBA" id="ARBA00022792"/>
    </source>
</evidence>
<feature type="binding site" description="axial binding residue" evidence="11">
    <location>
        <position position="151"/>
    </location>
    <ligand>
        <name>heme b</name>
        <dbReference type="ChEBI" id="CHEBI:60344"/>
        <note>ligand shared with SDHC</note>
    </ligand>
    <ligandPart>
        <name>Fe</name>
        <dbReference type="ChEBI" id="CHEBI:18248"/>
    </ligandPart>
</feature>
<dbReference type="PANTHER" id="PTHR13337">
    <property type="entry name" value="SUCCINATE DEHYDROGENASE"/>
    <property type="match status" value="1"/>
</dbReference>
<evidence type="ECO:0000256" key="7">
    <source>
        <dbReference type="ARBA" id="ARBA00022989"/>
    </source>
</evidence>
<evidence type="ECO:0000256" key="6">
    <source>
        <dbReference type="ARBA" id="ARBA00022946"/>
    </source>
</evidence>
<name>A0A292PW60_9PEZI</name>
<keyword evidence="4" id="KW-0812">Transmembrane</keyword>
<feature type="binding site" evidence="10">
    <location>
        <position position="163"/>
    </location>
    <ligand>
        <name>a ubiquinone</name>
        <dbReference type="ChEBI" id="CHEBI:16389"/>
        <note>ligand shared with IP/SDHB</note>
    </ligand>
</feature>
<evidence type="ECO:0000256" key="12">
    <source>
        <dbReference type="RuleBase" id="RU364031"/>
    </source>
</evidence>
<keyword evidence="6 12" id="KW-0809">Transit peptide</keyword>
<gene>
    <name evidence="13" type="ORF">GSTUAT00004986001</name>
</gene>
<evidence type="ECO:0000256" key="1">
    <source>
        <dbReference type="ARBA" id="ARBA00004448"/>
    </source>
</evidence>
<evidence type="ECO:0000256" key="11">
    <source>
        <dbReference type="PIRSR" id="PIRSR607992-2"/>
    </source>
</evidence>
<dbReference type="GO" id="GO:0048039">
    <property type="term" value="F:ubiquinone binding"/>
    <property type="evidence" value="ECO:0007669"/>
    <property type="project" value="TreeGrafter"/>
</dbReference>
<evidence type="ECO:0000256" key="3">
    <source>
        <dbReference type="ARBA" id="ARBA00022448"/>
    </source>
</evidence>
<keyword evidence="8 12" id="KW-0496">Mitochondrion</keyword>
<dbReference type="PANTHER" id="PTHR13337:SF2">
    <property type="entry name" value="SUCCINATE DEHYDROGENASE [UBIQUINONE] CYTOCHROME B SMALL SUBUNIT, MITOCHONDRIAL"/>
    <property type="match status" value="1"/>
</dbReference>
<comment type="subcellular location">
    <subcellularLocation>
        <location evidence="1 12">Mitochondrion inner membrane</location>
        <topology evidence="1 12">Multi-pass membrane protein</topology>
    </subcellularLocation>
</comment>
<evidence type="ECO:0000256" key="4">
    <source>
        <dbReference type="ARBA" id="ARBA00022692"/>
    </source>
</evidence>
<dbReference type="AlphaFoldDB" id="A0A292PW60"/>
<reference evidence="13" key="1">
    <citation type="submission" date="2015-10" db="EMBL/GenBank/DDBJ databases">
        <authorList>
            <person name="Regsiter A."/>
            <person name="william w."/>
        </authorList>
    </citation>
    <scope>NUCLEOTIDE SEQUENCE</scope>
    <source>
        <strain evidence="13">Montdore</strain>
    </source>
</reference>
<evidence type="ECO:0000256" key="9">
    <source>
        <dbReference type="ARBA" id="ARBA00023136"/>
    </source>
</evidence>
<keyword evidence="7" id="KW-1133">Transmembrane helix</keyword>
<organism evidence="13 14">
    <name type="scientific">Tuber aestivum</name>
    <name type="common">summer truffle</name>
    <dbReference type="NCBI Taxonomy" id="59557"/>
    <lineage>
        <taxon>Eukaryota</taxon>
        <taxon>Fungi</taxon>
        <taxon>Dikarya</taxon>
        <taxon>Ascomycota</taxon>
        <taxon>Pezizomycotina</taxon>
        <taxon>Pezizomycetes</taxon>
        <taxon>Pezizales</taxon>
        <taxon>Tuberaceae</taxon>
        <taxon>Tuber</taxon>
    </lineage>
</organism>
<evidence type="ECO:0000256" key="8">
    <source>
        <dbReference type="ARBA" id="ARBA00023128"/>
    </source>
</evidence>
<keyword evidence="11" id="KW-0408">Iron</keyword>
<comment type="similarity">
    <text evidence="2 12">Belongs to the CybS family.</text>
</comment>
<dbReference type="GO" id="GO:0006121">
    <property type="term" value="P:mitochondrial electron transport, succinate to ubiquinone"/>
    <property type="evidence" value="ECO:0007669"/>
    <property type="project" value="TreeGrafter"/>
</dbReference>
<proteinExistence type="inferred from homology"/>
<evidence type="ECO:0000256" key="2">
    <source>
        <dbReference type="ARBA" id="ARBA00007294"/>
    </source>
</evidence>
<dbReference type="CDD" id="cd03496">
    <property type="entry name" value="SQR_TypeC_CybS"/>
    <property type="match status" value="1"/>
</dbReference>
<evidence type="ECO:0000313" key="13">
    <source>
        <dbReference type="EMBL" id="CUS10955.1"/>
    </source>
</evidence>
<dbReference type="GO" id="GO:0005743">
    <property type="term" value="C:mitochondrial inner membrane"/>
    <property type="evidence" value="ECO:0007669"/>
    <property type="project" value="UniProtKB-SubCell"/>
</dbReference>
<dbReference type="GO" id="GO:0046872">
    <property type="term" value="F:metal ion binding"/>
    <property type="evidence" value="ECO:0007669"/>
    <property type="project" value="UniProtKB-KW"/>
</dbReference>
<dbReference type="Proteomes" id="UP001412239">
    <property type="component" value="Unassembled WGS sequence"/>
</dbReference>